<feature type="compositionally biased region" description="Basic and acidic residues" evidence="1">
    <location>
        <begin position="143"/>
        <end position="168"/>
    </location>
</feature>
<proteinExistence type="predicted"/>
<dbReference type="Proteomes" id="UP000034680">
    <property type="component" value="Unassembled WGS sequence"/>
</dbReference>
<gene>
    <name evidence="2" type="ORF">UCDDA912_g09481</name>
</gene>
<dbReference type="OrthoDB" id="5242464at2759"/>
<feature type="region of interest" description="Disordered" evidence="1">
    <location>
        <begin position="143"/>
        <end position="178"/>
    </location>
</feature>
<organism evidence="2 3">
    <name type="scientific">Diaporthe ampelina</name>
    <dbReference type="NCBI Taxonomy" id="1214573"/>
    <lineage>
        <taxon>Eukaryota</taxon>
        <taxon>Fungi</taxon>
        <taxon>Dikarya</taxon>
        <taxon>Ascomycota</taxon>
        <taxon>Pezizomycotina</taxon>
        <taxon>Sordariomycetes</taxon>
        <taxon>Sordariomycetidae</taxon>
        <taxon>Diaporthales</taxon>
        <taxon>Diaporthaceae</taxon>
        <taxon>Diaporthe</taxon>
    </lineage>
</organism>
<evidence type="ECO:0000256" key="1">
    <source>
        <dbReference type="SAM" id="MobiDB-lite"/>
    </source>
</evidence>
<accession>A0A0G2H5Y2</accession>
<dbReference type="EMBL" id="LCUC01000464">
    <property type="protein sequence ID" value="KKY30623.1"/>
    <property type="molecule type" value="Genomic_DNA"/>
</dbReference>
<protein>
    <submittedName>
        <fullName evidence="2">Uncharacterized protein</fullName>
    </submittedName>
</protein>
<feature type="compositionally biased region" description="Low complexity" evidence="1">
    <location>
        <begin position="1"/>
        <end position="10"/>
    </location>
</feature>
<sequence length="178" mass="21031">MPAFTSGASDGADDDLDHTLVDDRRPKTPQQAPAQVDQFSDPPESPEEFRMEVVKEQGITGFMLKVASRLRTLEDPHERVRVRHRFWELIRQLKIDNTAQPPYNQAVAFKMRQLLEELGLGETLLLEFELLLHIFEERAEKHREDVEKRAREHEEEQRKNQEWDVVKEEDAEDEWEML</sequence>
<feature type="region of interest" description="Disordered" evidence="1">
    <location>
        <begin position="1"/>
        <end position="45"/>
    </location>
</feature>
<reference evidence="2 3" key="2">
    <citation type="submission" date="2015-05" db="EMBL/GenBank/DDBJ databases">
        <authorList>
            <person name="Morales-Cruz A."/>
            <person name="Amrine K.C."/>
            <person name="Cantu D."/>
        </authorList>
    </citation>
    <scope>NUCLEOTIDE SEQUENCE [LARGE SCALE GENOMIC DNA]</scope>
    <source>
        <strain evidence="2">DA912</strain>
    </source>
</reference>
<feature type="compositionally biased region" description="Acidic residues" evidence="1">
    <location>
        <begin position="169"/>
        <end position="178"/>
    </location>
</feature>
<evidence type="ECO:0000313" key="3">
    <source>
        <dbReference type="Proteomes" id="UP000034680"/>
    </source>
</evidence>
<feature type="compositionally biased region" description="Basic and acidic residues" evidence="1">
    <location>
        <begin position="17"/>
        <end position="26"/>
    </location>
</feature>
<name>A0A0G2H5Y2_9PEZI</name>
<reference evidence="2 3" key="1">
    <citation type="submission" date="2015-05" db="EMBL/GenBank/DDBJ databases">
        <title>Distinctive expansion of gene families associated with plant cell wall degradation and secondary metabolism in the genomes of grapevine trunk pathogens.</title>
        <authorList>
            <person name="Lawrence D.P."/>
            <person name="Travadon R."/>
            <person name="Rolshausen P.E."/>
            <person name="Baumgartner K."/>
        </authorList>
    </citation>
    <scope>NUCLEOTIDE SEQUENCE [LARGE SCALE GENOMIC DNA]</scope>
    <source>
        <strain evidence="2">DA912</strain>
    </source>
</reference>
<evidence type="ECO:0000313" key="2">
    <source>
        <dbReference type="EMBL" id="KKY30623.1"/>
    </source>
</evidence>
<comment type="caution">
    <text evidence="2">The sequence shown here is derived from an EMBL/GenBank/DDBJ whole genome shotgun (WGS) entry which is preliminary data.</text>
</comment>
<dbReference type="AlphaFoldDB" id="A0A0G2H5Y2"/>
<keyword evidence="3" id="KW-1185">Reference proteome</keyword>